<feature type="domain" description="Glutamine amidotransferase" evidence="2">
    <location>
        <begin position="3"/>
        <end position="186"/>
    </location>
</feature>
<keyword evidence="1" id="KW-0315">Glutamine amidotransferase</keyword>
<dbReference type="InterPro" id="IPR029062">
    <property type="entry name" value="Class_I_gatase-like"/>
</dbReference>
<protein>
    <submittedName>
        <fullName evidence="3">Anthranilate synthase component II</fullName>
        <ecNumber evidence="3">4.1.3.27</ecNumber>
    </submittedName>
</protein>
<dbReference type="GO" id="GO:0000162">
    <property type="term" value="P:L-tryptophan biosynthetic process"/>
    <property type="evidence" value="ECO:0007669"/>
    <property type="project" value="TreeGrafter"/>
</dbReference>
<dbReference type="SUPFAM" id="SSF52317">
    <property type="entry name" value="Class I glutamine amidotransferase-like"/>
    <property type="match status" value="1"/>
</dbReference>
<dbReference type="Gene3D" id="3.40.50.880">
    <property type="match status" value="1"/>
</dbReference>
<accession>A0A078KLM8</accession>
<dbReference type="PRINTS" id="PR00099">
    <property type="entry name" value="CPSGATASE"/>
</dbReference>
<dbReference type="NCBIfam" id="TIGR00566">
    <property type="entry name" value="trpG_papA"/>
    <property type="match status" value="1"/>
</dbReference>
<dbReference type="PRINTS" id="PR00096">
    <property type="entry name" value="GATASE"/>
</dbReference>
<dbReference type="PATRIC" id="fig|29343.3.peg.1619"/>
<gene>
    <name evidence="3" type="primary">trpGD</name>
    <name evidence="3" type="ORF">CCDG5_1536</name>
</gene>
<dbReference type="InterPro" id="IPR006221">
    <property type="entry name" value="TrpG/PapA_dom"/>
</dbReference>
<dbReference type="PRINTS" id="PR00097">
    <property type="entry name" value="ANTSNTHASEII"/>
</dbReference>
<dbReference type="Pfam" id="PF00117">
    <property type="entry name" value="GATase"/>
    <property type="match status" value="1"/>
</dbReference>
<dbReference type="PANTHER" id="PTHR43418">
    <property type="entry name" value="MULTIFUNCTIONAL TRYPTOPHAN BIOSYNTHESIS PROTEIN-RELATED"/>
    <property type="match status" value="1"/>
</dbReference>
<dbReference type="EC" id="4.1.3.27" evidence="3"/>
<dbReference type="FunFam" id="3.40.50.880:FF:000003">
    <property type="entry name" value="Anthranilate synthase component II"/>
    <property type="match status" value="1"/>
</dbReference>
<dbReference type="CDD" id="cd01743">
    <property type="entry name" value="GATase1_Anthranilate_Synthase"/>
    <property type="match status" value="1"/>
</dbReference>
<dbReference type="InterPro" id="IPR050472">
    <property type="entry name" value="Anth_synth/Amidotransfase"/>
</dbReference>
<dbReference type="PANTHER" id="PTHR43418:SF4">
    <property type="entry name" value="MULTIFUNCTIONAL TRYPTOPHAN BIOSYNTHESIS PROTEIN"/>
    <property type="match status" value="1"/>
</dbReference>
<dbReference type="GO" id="GO:0005829">
    <property type="term" value="C:cytosol"/>
    <property type="evidence" value="ECO:0007669"/>
    <property type="project" value="TreeGrafter"/>
</dbReference>
<dbReference type="HOGENOM" id="CLU_014340_1_2_9"/>
<dbReference type="KEGG" id="ccel:CCDG5_1536"/>
<proteinExistence type="predicted"/>
<name>A0A078KLM8_9FIRM</name>
<evidence type="ECO:0000259" key="2">
    <source>
        <dbReference type="Pfam" id="PF00117"/>
    </source>
</evidence>
<dbReference type="STRING" id="29343.CCDG5_1536"/>
<keyword evidence="3" id="KW-0456">Lyase</keyword>
<dbReference type="AlphaFoldDB" id="A0A078KLM8"/>
<dbReference type="GO" id="GO:0004049">
    <property type="term" value="F:anthranilate synthase activity"/>
    <property type="evidence" value="ECO:0007669"/>
    <property type="project" value="UniProtKB-EC"/>
</dbReference>
<evidence type="ECO:0000313" key="3">
    <source>
        <dbReference type="EMBL" id="CDZ24646.1"/>
    </source>
</evidence>
<dbReference type="PROSITE" id="PS51273">
    <property type="entry name" value="GATASE_TYPE_1"/>
    <property type="match status" value="1"/>
</dbReference>
<evidence type="ECO:0000256" key="1">
    <source>
        <dbReference type="ARBA" id="ARBA00022962"/>
    </source>
</evidence>
<dbReference type="InterPro" id="IPR017926">
    <property type="entry name" value="GATASE"/>
</dbReference>
<keyword evidence="4" id="KW-1185">Reference proteome</keyword>
<evidence type="ECO:0000313" key="4">
    <source>
        <dbReference type="Proteomes" id="UP000032431"/>
    </source>
</evidence>
<dbReference type="OrthoDB" id="9804328at2"/>
<sequence length="190" mass="20861">MILLIDNYDSFSYNLYQYFGMLGTDVRAVRNDRISVGEIAALKPTHLVLSPGPGFPNDAGICLEAVKRFAGVIPILGVCLGHQTIGQAFGAEVVHAPRLMHGRTSKITVDTGCPIFKGLPKTFEAARYHSLVVGNDGLPKCLEVTATDDEGTIMGLRHREYPVYGIQFHPESFMTEHGLDILKNFIDITQ</sequence>
<dbReference type="Proteomes" id="UP000032431">
    <property type="component" value="Chromosome I"/>
</dbReference>
<reference evidence="4" key="1">
    <citation type="submission" date="2014-07" db="EMBL/GenBank/DDBJ databases">
        <authorList>
            <person name="Wibberg D."/>
        </authorList>
    </citation>
    <scope>NUCLEOTIDE SEQUENCE [LARGE SCALE GENOMIC DNA]</scope>
    <source>
        <strain evidence="4">DG5</strain>
    </source>
</reference>
<dbReference type="EMBL" id="LM995447">
    <property type="protein sequence ID" value="CDZ24646.1"/>
    <property type="molecule type" value="Genomic_DNA"/>
</dbReference>
<organism evidence="3 4">
    <name type="scientific">[Clostridium] cellulosi</name>
    <dbReference type="NCBI Taxonomy" id="29343"/>
    <lineage>
        <taxon>Bacteria</taxon>
        <taxon>Bacillati</taxon>
        <taxon>Bacillota</taxon>
        <taxon>Clostridia</taxon>
        <taxon>Eubacteriales</taxon>
        <taxon>Oscillospiraceae</taxon>
        <taxon>Oscillospiraceae incertae sedis</taxon>
    </lineage>
</organism>